<protein>
    <recommendedName>
        <fullName evidence="3">J domain-containing protein</fullName>
    </recommendedName>
</protein>
<gene>
    <name evidence="1" type="ORF">ACFSUE_19420</name>
</gene>
<dbReference type="EMBL" id="JBHUMQ010000053">
    <property type="protein sequence ID" value="MFD2695777.1"/>
    <property type="molecule type" value="Genomic_DNA"/>
</dbReference>
<organism evidence="1 2">
    <name type="scientific">Sporolactobacillus shoreicorticis</name>
    <dbReference type="NCBI Taxonomy" id="1923877"/>
    <lineage>
        <taxon>Bacteria</taxon>
        <taxon>Bacillati</taxon>
        <taxon>Bacillota</taxon>
        <taxon>Bacilli</taxon>
        <taxon>Bacillales</taxon>
        <taxon>Sporolactobacillaceae</taxon>
        <taxon>Sporolactobacillus</taxon>
    </lineage>
</organism>
<name>A0ABW5S9E2_9BACL</name>
<proteinExistence type="predicted"/>
<evidence type="ECO:0008006" key="3">
    <source>
        <dbReference type="Google" id="ProtNLM"/>
    </source>
</evidence>
<comment type="caution">
    <text evidence="1">The sequence shown here is derived from an EMBL/GenBank/DDBJ whole genome shotgun (WGS) entry which is preliminary data.</text>
</comment>
<reference evidence="2" key="1">
    <citation type="journal article" date="2019" name="Int. J. Syst. Evol. Microbiol.">
        <title>The Global Catalogue of Microorganisms (GCM) 10K type strain sequencing project: providing services to taxonomists for standard genome sequencing and annotation.</title>
        <authorList>
            <consortium name="The Broad Institute Genomics Platform"/>
            <consortium name="The Broad Institute Genome Sequencing Center for Infectious Disease"/>
            <person name="Wu L."/>
            <person name="Ma J."/>
        </authorList>
    </citation>
    <scope>NUCLEOTIDE SEQUENCE [LARGE SCALE GENOMIC DNA]</scope>
    <source>
        <strain evidence="2">TISTR 2466</strain>
    </source>
</reference>
<evidence type="ECO:0000313" key="2">
    <source>
        <dbReference type="Proteomes" id="UP001597399"/>
    </source>
</evidence>
<dbReference type="RefSeq" id="WP_253065485.1">
    <property type="nucleotide sequence ID" value="NZ_JAMXWM010000046.1"/>
</dbReference>
<keyword evidence="2" id="KW-1185">Reference proteome</keyword>
<accession>A0ABW5S9E2</accession>
<dbReference type="Proteomes" id="UP001597399">
    <property type="component" value="Unassembled WGS sequence"/>
</dbReference>
<evidence type="ECO:0000313" key="1">
    <source>
        <dbReference type="EMBL" id="MFD2695777.1"/>
    </source>
</evidence>
<sequence length="269" mass="32266">MYCIIQKIQNRKPNPYGEPKEIIVEPWSFTVDGVTTTNYSYHYSQERFERPIRDAYKISMRESYREKGKVKAKQWVICTMGYYDLATGECWPGDCIMQSTLEKKLNEMEISAERLWDYVYEKLTPIQKDIKEEYEKTEEYRVAHEHHDIVSAYQDAQQAFDELYGKDTYKTCYDVFNMLRDPQQLERLKERKRQSDEYTKRSYQSYSSDNYDWSSLLGNVRASNYSDNEKKMLKKIYRVAAAKFHPDVMQDHDDTMMKFLGKLKQQWGI</sequence>